<dbReference type="Pfam" id="PF12793">
    <property type="entry name" value="SgrR_N"/>
    <property type="match status" value="1"/>
</dbReference>
<dbReference type="PANTHER" id="PTHR30290">
    <property type="entry name" value="PERIPLASMIC BINDING COMPONENT OF ABC TRANSPORTER"/>
    <property type="match status" value="1"/>
</dbReference>
<feature type="domain" description="Transcriptional regulator SgrR N-terminal HTH" evidence="3">
    <location>
        <begin position="2"/>
        <end position="112"/>
    </location>
</feature>
<dbReference type="InterPro" id="IPR000914">
    <property type="entry name" value="SBP_5_dom"/>
</dbReference>
<dbReference type="EMBL" id="JACOFX010000010">
    <property type="protein sequence ID" value="MBC3909377.1"/>
    <property type="molecule type" value="Genomic_DNA"/>
</dbReference>
<evidence type="ECO:0000313" key="4">
    <source>
        <dbReference type="EMBL" id="MBC3909377.1"/>
    </source>
</evidence>
<dbReference type="Gene3D" id="3.10.105.10">
    <property type="entry name" value="Dipeptide-binding Protein, Domain 3"/>
    <property type="match status" value="1"/>
</dbReference>
<proteinExistence type="predicted"/>
<feature type="domain" description="Solute-binding protein family 5" evidence="2">
    <location>
        <begin position="162"/>
        <end position="308"/>
    </location>
</feature>
<protein>
    <submittedName>
        <fullName evidence="4">SgrR family transcriptional regulator</fullName>
    </submittedName>
</protein>
<gene>
    <name evidence="4" type="ORF">H8L47_17600</name>
</gene>
<organism evidence="4 5">
    <name type="scientific">Undibacterium umbellatum</name>
    <dbReference type="NCBI Taxonomy" id="2762300"/>
    <lineage>
        <taxon>Bacteria</taxon>
        <taxon>Pseudomonadati</taxon>
        <taxon>Pseudomonadota</taxon>
        <taxon>Betaproteobacteria</taxon>
        <taxon>Burkholderiales</taxon>
        <taxon>Oxalobacteraceae</taxon>
        <taxon>Undibacterium</taxon>
    </lineage>
</organism>
<evidence type="ECO:0000256" key="1">
    <source>
        <dbReference type="ARBA" id="ARBA00023125"/>
    </source>
</evidence>
<dbReference type="SUPFAM" id="SSF53850">
    <property type="entry name" value="Periplasmic binding protein-like II"/>
    <property type="match status" value="1"/>
</dbReference>
<dbReference type="InterPro" id="IPR039424">
    <property type="entry name" value="SBP_5"/>
</dbReference>
<dbReference type="Pfam" id="PF00496">
    <property type="entry name" value="SBP_bac_5"/>
    <property type="match status" value="1"/>
</dbReference>
<name>A0ABR6ZDU7_9BURK</name>
<dbReference type="Proteomes" id="UP000646911">
    <property type="component" value="Unassembled WGS sequence"/>
</dbReference>
<dbReference type="InterPro" id="IPR025370">
    <property type="entry name" value="SgrR_HTH_N"/>
</dbReference>
<sequence length="561" mass="64586">MKLLDHYRKLYTFLQHQEQQPGLPALALAMHCSERNMRNLLAKMQQHGWLNWQAGRGRGNHSQLEFLQTPDSLALDHLSQFLARGDLEQAFASLDDHQRQQLASRLPDYLGMPDSACRSLRMPLFRTVESLDPLKVYGRLEAHLVRQIFSRLTTFDHQQNALRPAIAHHWESEKNGSVWHFWLRPGLSFHDGTELGVEDVKASFLRLRDESAIYQRLYRHLQYVETGPSQRVSFYLEHSDQLWPNCLATANSSIVPRQRAADFERFPVGSGAFRVIRNNTYQLTLQAFKDYYRERPLLDEIDLWMLPPPSGPSGFDLQFGYANQDCSKKQTIAGAESGCTYIICNSSRIFFKTAEQRLALADWLAPETLFDPQERSRKPASGLLAIWKHRVAKKPKCCSFKAGSKLRMVSGQTTEMLSLAQAVKQRLEAGGITVQWTSLPYDQLLAREWMKDADLVVTREVMHDDQDFGCYEWFVADSVFRRWMPASALKALDTDLMKIKELADSKRRMLAYARIGKRLVQEGWLIPISHENQQVSIAPHVAGVRMTPFGFVSFNELWLKR</sequence>
<accession>A0ABR6ZDU7</accession>
<dbReference type="RefSeq" id="WP_186954911.1">
    <property type="nucleotide sequence ID" value="NZ_JACOFX010000010.1"/>
</dbReference>
<keyword evidence="1" id="KW-0238">DNA-binding</keyword>
<evidence type="ECO:0000259" key="3">
    <source>
        <dbReference type="Pfam" id="PF12793"/>
    </source>
</evidence>
<evidence type="ECO:0000313" key="5">
    <source>
        <dbReference type="Proteomes" id="UP000646911"/>
    </source>
</evidence>
<evidence type="ECO:0000259" key="2">
    <source>
        <dbReference type="Pfam" id="PF00496"/>
    </source>
</evidence>
<dbReference type="PANTHER" id="PTHR30290:SF72">
    <property type="entry name" value="HTH-TYPE TRANSCRIPTIONAL REGULATOR SGRR"/>
    <property type="match status" value="1"/>
</dbReference>
<dbReference type="Gene3D" id="3.40.190.10">
    <property type="entry name" value="Periplasmic binding protein-like II"/>
    <property type="match status" value="2"/>
</dbReference>
<comment type="caution">
    <text evidence="4">The sequence shown here is derived from an EMBL/GenBank/DDBJ whole genome shotgun (WGS) entry which is preliminary data.</text>
</comment>
<reference evidence="4 5" key="1">
    <citation type="submission" date="2020-08" db="EMBL/GenBank/DDBJ databases">
        <title>Novel species isolated from subtropical streams in China.</title>
        <authorList>
            <person name="Lu H."/>
        </authorList>
    </citation>
    <scope>NUCLEOTIDE SEQUENCE [LARGE SCALE GENOMIC DNA]</scope>
    <source>
        <strain evidence="4 5">NL8W</strain>
    </source>
</reference>
<keyword evidence="5" id="KW-1185">Reference proteome</keyword>